<reference evidence="1 2" key="1">
    <citation type="submission" date="2016-07" db="EMBL/GenBank/DDBJ databases">
        <title>Acinetobacter sp. ANC 4603.</title>
        <authorList>
            <person name="Radolfova-Krizova L."/>
            <person name="Nemec A."/>
        </authorList>
    </citation>
    <scope>NUCLEOTIDE SEQUENCE [LARGE SCALE GENOMIC DNA]</scope>
    <source>
        <strain evidence="1 2">ANC 4603</strain>
    </source>
</reference>
<evidence type="ECO:0000313" key="2">
    <source>
        <dbReference type="Proteomes" id="UP000186553"/>
    </source>
</evidence>
<dbReference type="OrthoDB" id="495783at2"/>
<dbReference type="PANTHER" id="PTHR30087">
    <property type="entry name" value="INNER MEMBRANE PROTEIN"/>
    <property type="match status" value="1"/>
</dbReference>
<dbReference type="RefSeq" id="WP_068885969.1">
    <property type="nucleotide sequence ID" value="NZ_MBDL01000001.1"/>
</dbReference>
<dbReference type="Proteomes" id="UP000186553">
    <property type="component" value="Unassembled WGS sequence"/>
</dbReference>
<dbReference type="PANTHER" id="PTHR30087:SF1">
    <property type="entry name" value="HYPOTHETICAL CYTOSOLIC PROTEIN"/>
    <property type="match status" value="1"/>
</dbReference>
<dbReference type="STRING" id="1891224.BBP83_03015"/>
<name>A0A1C3D1B0_9GAMM</name>
<dbReference type="AlphaFoldDB" id="A0A1C3D1B0"/>
<dbReference type="EMBL" id="MBDL01000001">
    <property type="protein sequence ID" value="ODA14835.1"/>
    <property type="molecule type" value="Genomic_DNA"/>
</dbReference>
<accession>A0A1C3D1B0</accession>
<gene>
    <name evidence="1" type="ORF">BBP83_03015</name>
</gene>
<organism evidence="1 2">
    <name type="scientific">Acinetobacter celticus</name>
    <dbReference type="NCBI Taxonomy" id="1891224"/>
    <lineage>
        <taxon>Bacteria</taxon>
        <taxon>Pseudomonadati</taxon>
        <taxon>Pseudomonadota</taxon>
        <taxon>Gammaproteobacteria</taxon>
        <taxon>Moraxellales</taxon>
        <taxon>Moraxellaceae</taxon>
        <taxon>Acinetobacter</taxon>
    </lineage>
</organism>
<evidence type="ECO:0000313" key="1">
    <source>
        <dbReference type="EMBL" id="ODA14835.1"/>
    </source>
</evidence>
<protein>
    <submittedName>
        <fullName evidence="1">Uncharacterized protein</fullName>
    </submittedName>
</protein>
<dbReference type="Pfam" id="PF04463">
    <property type="entry name" value="2-thiour_desulf"/>
    <property type="match status" value="1"/>
</dbReference>
<proteinExistence type="predicted"/>
<comment type="caution">
    <text evidence="1">The sequence shown here is derived from an EMBL/GenBank/DDBJ whole genome shotgun (WGS) entry which is preliminary data.</text>
</comment>
<keyword evidence="2" id="KW-1185">Reference proteome</keyword>
<sequence>MYLISACLAGKPVRYDAKAYHYEAIQKLMRHQQVILACPEMLGGLACPRQPAEIIGGTAQDVLTGHAKVMTQQGEDVTQAFIIGAYKTLELAQQHQIKTAVLKENSPSCGRNFIYDGRFSATKLAGTGVTATLLLQHGFEVCSEEEFLARLTDL</sequence>
<dbReference type="InterPro" id="IPR007553">
    <property type="entry name" value="2-thiour_desulf"/>
</dbReference>